<feature type="compositionally biased region" description="Polar residues" evidence="1">
    <location>
        <begin position="41"/>
        <end position="55"/>
    </location>
</feature>
<feature type="region of interest" description="Disordered" evidence="1">
    <location>
        <begin position="36"/>
        <end position="78"/>
    </location>
</feature>
<comment type="caution">
    <text evidence="2">The sequence shown here is derived from an EMBL/GenBank/DDBJ whole genome shotgun (WGS) entry which is preliminary data.</text>
</comment>
<proteinExistence type="predicted"/>
<evidence type="ECO:0000313" key="3">
    <source>
        <dbReference type="Proteomes" id="UP001432322"/>
    </source>
</evidence>
<dbReference type="EMBL" id="BTSY01000006">
    <property type="protein sequence ID" value="GMT31942.1"/>
    <property type="molecule type" value="Genomic_DNA"/>
</dbReference>
<protein>
    <submittedName>
        <fullName evidence="2">Uncharacterized protein</fullName>
    </submittedName>
</protein>
<evidence type="ECO:0000256" key="1">
    <source>
        <dbReference type="SAM" id="MobiDB-lite"/>
    </source>
</evidence>
<sequence>WEAVKIRCVMMLWTVEFAAYNIRPLTSADRIICSESDPNVPDTTTHSPATLPQKTQRLKTRRSSHLHKKAAAPYSGRQ</sequence>
<evidence type="ECO:0000313" key="2">
    <source>
        <dbReference type="EMBL" id="GMT31942.1"/>
    </source>
</evidence>
<dbReference type="AlphaFoldDB" id="A0AAV5WJ16"/>
<reference evidence="2" key="1">
    <citation type="submission" date="2023-10" db="EMBL/GenBank/DDBJ databases">
        <title>Genome assembly of Pristionchus species.</title>
        <authorList>
            <person name="Yoshida K."/>
            <person name="Sommer R.J."/>
        </authorList>
    </citation>
    <scope>NUCLEOTIDE SEQUENCE</scope>
    <source>
        <strain evidence="2">RS5133</strain>
    </source>
</reference>
<keyword evidence="3" id="KW-1185">Reference proteome</keyword>
<dbReference type="Proteomes" id="UP001432322">
    <property type="component" value="Unassembled WGS sequence"/>
</dbReference>
<accession>A0AAV5WJ16</accession>
<organism evidence="2 3">
    <name type="scientific">Pristionchus fissidentatus</name>
    <dbReference type="NCBI Taxonomy" id="1538716"/>
    <lineage>
        <taxon>Eukaryota</taxon>
        <taxon>Metazoa</taxon>
        <taxon>Ecdysozoa</taxon>
        <taxon>Nematoda</taxon>
        <taxon>Chromadorea</taxon>
        <taxon>Rhabditida</taxon>
        <taxon>Rhabditina</taxon>
        <taxon>Diplogasteromorpha</taxon>
        <taxon>Diplogasteroidea</taxon>
        <taxon>Neodiplogasteridae</taxon>
        <taxon>Pristionchus</taxon>
    </lineage>
</organism>
<gene>
    <name evidence="2" type="ORF">PFISCL1PPCAC_23239</name>
</gene>
<feature type="compositionally biased region" description="Basic residues" evidence="1">
    <location>
        <begin position="56"/>
        <end position="70"/>
    </location>
</feature>
<name>A0AAV5WJ16_9BILA</name>
<feature type="non-terminal residue" evidence="2">
    <location>
        <position position="1"/>
    </location>
</feature>